<feature type="transmembrane region" description="Helical" evidence="6">
    <location>
        <begin position="375"/>
        <end position="399"/>
    </location>
</feature>
<dbReference type="Proteomes" id="UP000501122">
    <property type="component" value="Chromosome"/>
</dbReference>
<dbReference type="PANTHER" id="PTHR42770:SF7">
    <property type="entry name" value="MEMBRANE PROTEIN"/>
    <property type="match status" value="1"/>
</dbReference>
<keyword evidence="2" id="KW-1003">Cell membrane</keyword>
<feature type="transmembrane region" description="Helical" evidence="6">
    <location>
        <begin position="53"/>
        <end position="76"/>
    </location>
</feature>
<proteinExistence type="predicted"/>
<dbReference type="PANTHER" id="PTHR42770">
    <property type="entry name" value="AMINO ACID TRANSPORTER-RELATED"/>
    <property type="match status" value="1"/>
</dbReference>
<keyword evidence="4 6" id="KW-1133">Transmembrane helix</keyword>
<keyword evidence="3 6" id="KW-0812">Transmembrane</keyword>
<evidence type="ECO:0000256" key="6">
    <source>
        <dbReference type="SAM" id="Phobius"/>
    </source>
</evidence>
<evidence type="ECO:0000256" key="4">
    <source>
        <dbReference type="ARBA" id="ARBA00022989"/>
    </source>
</evidence>
<accession>A0AAE6X4B9</accession>
<evidence type="ECO:0000313" key="7">
    <source>
        <dbReference type="EMBL" id="QIH79327.1"/>
    </source>
</evidence>
<reference evidence="7" key="1">
    <citation type="journal article" date="2020" name="Antimicrob. Agents Chemother.">
        <title>The novel macrolide resistance genes mef(D), msr(F) and msr(H) are present on resistance islands in Macrococcus canis, Macrococcus caseolyticus and Staphylococcus aureus.</title>
        <authorList>
            <person name="Schwendener S."/>
            <person name="Dona V."/>
            <person name="Perreten V."/>
        </authorList>
    </citation>
    <scope>NUCLEOTIDE SEQUENCE</scope>
    <source>
        <strain evidence="7">Epi0076A</strain>
    </source>
</reference>
<dbReference type="EMBL" id="CP047363">
    <property type="protein sequence ID" value="QIH79327.1"/>
    <property type="molecule type" value="Genomic_DNA"/>
</dbReference>
<comment type="subcellular location">
    <subcellularLocation>
        <location evidence="1">Cell membrane</location>
        <topology evidence="1">Multi-pass membrane protein</topology>
    </subcellularLocation>
</comment>
<feature type="transmembrane region" description="Helical" evidence="6">
    <location>
        <begin position="177"/>
        <end position="196"/>
    </location>
</feature>
<evidence type="ECO:0000256" key="1">
    <source>
        <dbReference type="ARBA" id="ARBA00004651"/>
    </source>
</evidence>
<feature type="transmembrane region" description="Helical" evidence="6">
    <location>
        <begin position="144"/>
        <end position="165"/>
    </location>
</feature>
<name>A0AAE6X4B9_9STAP</name>
<feature type="transmembrane region" description="Helical" evidence="6">
    <location>
        <begin position="350"/>
        <end position="369"/>
    </location>
</feature>
<dbReference type="RefSeq" id="WP_164953953.1">
    <property type="nucleotide sequence ID" value="NZ_CP046363.1"/>
</dbReference>
<feature type="transmembrane region" description="Helical" evidence="6">
    <location>
        <begin position="296"/>
        <end position="329"/>
    </location>
</feature>
<dbReference type="InterPro" id="IPR050367">
    <property type="entry name" value="APC_superfamily"/>
</dbReference>
<dbReference type="InterPro" id="IPR002293">
    <property type="entry name" value="AA/rel_permease1"/>
</dbReference>
<evidence type="ECO:0000256" key="3">
    <source>
        <dbReference type="ARBA" id="ARBA00022692"/>
    </source>
</evidence>
<dbReference type="Pfam" id="PF13520">
    <property type="entry name" value="AA_permease_2"/>
    <property type="match status" value="1"/>
</dbReference>
<organism evidence="7 8">
    <name type="scientific">Macrococcoides canis</name>
    <dbReference type="NCBI Taxonomy" id="1855823"/>
    <lineage>
        <taxon>Bacteria</taxon>
        <taxon>Bacillati</taxon>
        <taxon>Bacillota</taxon>
        <taxon>Bacilli</taxon>
        <taxon>Bacillales</taxon>
        <taxon>Staphylococcaceae</taxon>
        <taxon>Macrococcoides</taxon>
    </lineage>
</organism>
<gene>
    <name evidence="7" type="ORF">GTN30_11835</name>
</gene>
<feature type="transmembrane region" description="Helical" evidence="6">
    <location>
        <begin position="443"/>
        <end position="461"/>
    </location>
</feature>
<protein>
    <submittedName>
        <fullName evidence="7">Amino acid permease</fullName>
    </submittedName>
</protein>
<dbReference type="GO" id="GO:0005886">
    <property type="term" value="C:plasma membrane"/>
    <property type="evidence" value="ECO:0007669"/>
    <property type="project" value="UniProtKB-SubCell"/>
</dbReference>
<evidence type="ECO:0000256" key="5">
    <source>
        <dbReference type="ARBA" id="ARBA00023136"/>
    </source>
</evidence>
<sequence>MKRRLIKNKQKPVRKELEKNLSEKFVWAIAYGSSIGWGAFILPGDWIKSAGPLGAAIGILLGALLMIVIAVSYGALVEKFPVSGGAFAFGYLGFGKYIAFFSSWFLTFGYICIVALNASAFSLIFKFLFPGLMTQGKLYTVAGWDVYITEVILSSMILIIFGWISIKGASFSGNLQYIFCLILAVVVVMLFISSMFTEDFSFGYLEPVFNENIGALQSILMILAVAPWAFVGFDNIPQTAEEFNFAPSKTFKLIVFSLFASAFTYVAMILLTSWTVKDATRLNGDLFVTGSVIQYAFGYIGVGILSIAILMGIFTGLNGFLMSSSRLMFSMGRSGVMPRIFSRIHPKYNTPYISIIFITLLALCSPWLGRTALTWIVDMSSTGVSVAYLVTCLSAYRLFGQRDTLHYDMKYKWMALLGVIVSATFLILLLFPGSPASLKLPSYVALAGWLIMGIIFFMIRYRKLKAMSKETLDHLILDKEINKSS</sequence>
<feature type="transmembrane region" description="Helical" evidence="6">
    <location>
        <begin position="253"/>
        <end position="276"/>
    </location>
</feature>
<evidence type="ECO:0000313" key="8">
    <source>
        <dbReference type="Proteomes" id="UP000501122"/>
    </source>
</evidence>
<feature type="transmembrane region" description="Helical" evidence="6">
    <location>
        <begin position="411"/>
        <end position="431"/>
    </location>
</feature>
<dbReference type="Gene3D" id="1.20.1740.10">
    <property type="entry name" value="Amino acid/polyamine transporter I"/>
    <property type="match status" value="1"/>
</dbReference>
<dbReference type="AlphaFoldDB" id="A0AAE6X4B9"/>
<feature type="transmembrane region" description="Helical" evidence="6">
    <location>
        <begin position="97"/>
        <end position="124"/>
    </location>
</feature>
<feature type="transmembrane region" description="Helical" evidence="6">
    <location>
        <begin position="21"/>
        <end position="41"/>
    </location>
</feature>
<feature type="transmembrane region" description="Helical" evidence="6">
    <location>
        <begin position="216"/>
        <end position="233"/>
    </location>
</feature>
<keyword evidence="5 6" id="KW-0472">Membrane</keyword>
<dbReference type="PIRSF" id="PIRSF006060">
    <property type="entry name" value="AA_transporter"/>
    <property type="match status" value="1"/>
</dbReference>
<evidence type="ECO:0000256" key="2">
    <source>
        <dbReference type="ARBA" id="ARBA00022475"/>
    </source>
</evidence>
<dbReference type="GO" id="GO:0022857">
    <property type="term" value="F:transmembrane transporter activity"/>
    <property type="evidence" value="ECO:0007669"/>
    <property type="project" value="InterPro"/>
</dbReference>